<name>A0A1Y2CDS0_9FUNG</name>
<accession>A0A1Y2CDS0</accession>
<dbReference type="GO" id="GO:0033553">
    <property type="term" value="C:rDNA heterochromatin"/>
    <property type="evidence" value="ECO:0007669"/>
    <property type="project" value="TreeGrafter"/>
</dbReference>
<dbReference type="GO" id="GO:0003723">
    <property type="term" value="F:RNA binding"/>
    <property type="evidence" value="ECO:0007669"/>
    <property type="project" value="UniProtKB-UniRule"/>
</dbReference>
<dbReference type="Pfam" id="PF16761">
    <property type="entry name" value="Clr2_transil"/>
    <property type="match status" value="1"/>
</dbReference>
<feature type="region of interest" description="Disordered" evidence="2">
    <location>
        <begin position="314"/>
        <end position="366"/>
    </location>
</feature>
<dbReference type="EMBL" id="MCGO01000020">
    <property type="protein sequence ID" value="ORY45208.1"/>
    <property type="molecule type" value="Genomic_DNA"/>
</dbReference>
<sequence>MAFPSDGSAGITLPQGSDWSMAPESSVSIWIKKLSAEVPSFQLPSFPSNYVLLQQQRSKGSHFDKYLYGHPSGSRFRSANEFLPHLRYLSNDMKSPCECKLCSSGSNRVKLEVVVDLTATESPKRKRPVSANKSLPSQSPGIRIELSDSDDDIPIAVARKLRPPPKVKTEPMDLDSLSHLIDQKHFAGTVDVSDEDMPLAKLNRKRVKQEPIETCQPGNTFVIDDIDDQESLITNNQTARAVERVREGRGSRNLRNDVKHEAVSENEMFVETMIEPEDDHIVSLLMTKTETDDDEDEVSIVSVVKKEKIDGIDGNTRRRLQPHPDRLRLRRSGAVDDEPTQSSSAERRRSSMDSSRFSTGTNAVPIRPRESMDGIVETSNSRSDVLKRFVFKKAEPPTSVGIIERDSVAELKWPNIPPCPISQTRIDSSREFDLPPCHSTYNRYPTKGALITDDARRLMMDLWKQFLEDDEPITADHVLELTDSFDDADEISDVDTDDSDDEEKYLFQFDPDDEPEVSMRFLVSKVELNDIAGSDGSGLVDIASETTTQYAITASGPNDLDRVLTIRGHLDAVSQAVALLSENLVSAAKERNSRGSDCVILRVLFEKVMVPHIIGTGGRKINLIRDRSDAEVNVQSHLKGSSEQLVNIFGTPDALHIATYYLGYIQDHFGKVSVSQKFSPIDGYVVGHWSDCHIPEHGVLPKVTGRILTNVKAVSKDLIRLMVGKNLRVLTEICQRSGSKITMRRNGLLENIFTVTGRWESNNLALFMLEAARKHAFKKKEEMDKEDKDFKIEVQRFAEQQRLSEESLSRMGIWGHVSKIKKEKLKSYKDRYVLLKEVKEFKDKHMLSDEALRVLGLDRVRILETDELPDQRKSLEMAKKSAESGTLRVLVSVLGSNLF</sequence>
<dbReference type="SMART" id="SM00322">
    <property type="entry name" value="KH"/>
    <property type="match status" value="3"/>
</dbReference>
<comment type="caution">
    <text evidence="4">The sequence shown here is derived from an EMBL/GenBank/DDBJ whole genome shotgun (WGS) entry which is preliminary data.</text>
</comment>
<keyword evidence="1" id="KW-0694">RNA-binding</keyword>
<protein>
    <recommendedName>
        <fullName evidence="3">K Homology domain-containing protein</fullName>
    </recommendedName>
</protein>
<evidence type="ECO:0000256" key="2">
    <source>
        <dbReference type="SAM" id="MobiDB-lite"/>
    </source>
</evidence>
<dbReference type="Gene3D" id="3.30.1370.10">
    <property type="entry name" value="K Homology domain, type 1"/>
    <property type="match status" value="2"/>
</dbReference>
<dbReference type="GO" id="GO:0030466">
    <property type="term" value="P:silent mating-type cassette heterochromatin formation"/>
    <property type="evidence" value="ECO:0007669"/>
    <property type="project" value="TreeGrafter"/>
</dbReference>
<dbReference type="InterPro" id="IPR031915">
    <property type="entry name" value="Clr2_N"/>
</dbReference>
<feature type="compositionally biased region" description="Polar residues" evidence="2">
    <location>
        <begin position="131"/>
        <end position="140"/>
    </location>
</feature>
<dbReference type="GO" id="GO:0031934">
    <property type="term" value="C:mating-type region heterochromatin"/>
    <property type="evidence" value="ECO:0007669"/>
    <property type="project" value="TreeGrafter"/>
</dbReference>
<dbReference type="PROSITE" id="PS50084">
    <property type="entry name" value="KH_TYPE_1"/>
    <property type="match status" value="2"/>
</dbReference>
<dbReference type="SUPFAM" id="SSF54791">
    <property type="entry name" value="Eukaryotic type KH-domain (KH-domain type I)"/>
    <property type="match status" value="3"/>
</dbReference>
<evidence type="ECO:0000313" key="5">
    <source>
        <dbReference type="Proteomes" id="UP000193642"/>
    </source>
</evidence>
<dbReference type="InterPro" id="IPR004088">
    <property type="entry name" value="KH_dom_type_1"/>
</dbReference>
<evidence type="ECO:0000259" key="3">
    <source>
        <dbReference type="SMART" id="SM00322"/>
    </source>
</evidence>
<dbReference type="GO" id="GO:0070824">
    <property type="term" value="C:SHREC complex"/>
    <property type="evidence" value="ECO:0007669"/>
    <property type="project" value="InterPro"/>
</dbReference>
<gene>
    <name evidence="4" type="ORF">BCR33DRAFT_765630</name>
</gene>
<feature type="domain" description="K Homology" evidence="3">
    <location>
        <begin position="701"/>
        <end position="774"/>
    </location>
</feature>
<dbReference type="PANTHER" id="PTHR38046">
    <property type="entry name" value="CRYPTIC LOCI REGULATOR 2"/>
    <property type="match status" value="1"/>
</dbReference>
<proteinExistence type="predicted"/>
<dbReference type="InterPro" id="IPR038986">
    <property type="entry name" value="Clr2"/>
</dbReference>
<evidence type="ECO:0000256" key="1">
    <source>
        <dbReference type="PROSITE-ProRule" id="PRU00117"/>
    </source>
</evidence>
<feature type="region of interest" description="Disordered" evidence="2">
    <location>
        <begin position="121"/>
        <end position="146"/>
    </location>
</feature>
<evidence type="ECO:0000313" key="4">
    <source>
        <dbReference type="EMBL" id="ORY45208.1"/>
    </source>
</evidence>
<dbReference type="InterPro" id="IPR004087">
    <property type="entry name" value="KH_dom"/>
</dbReference>
<dbReference type="STRING" id="329046.A0A1Y2CDS0"/>
<feature type="domain" description="K Homology" evidence="3">
    <location>
        <begin position="597"/>
        <end position="667"/>
    </location>
</feature>
<dbReference type="Pfam" id="PF00013">
    <property type="entry name" value="KH_1"/>
    <property type="match status" value="1"/>
</dbReference>
<dbReference type="InterPro" id="IPR036612">
    <property type="entry name" value="KH_dom_type_1_sf"/>
</dbReference>
<dbReference type="OrthoDB" id="2421327at2759"/>
<dbReference type="Proteomes" id="UP000193642">
    <property type="component" value="Unassembled WGS sequence"/>
</dbReference>
<reference evidence="4 5" key="1">
    <citation type="submission" date="2016-07" db="EMBL/GenBank/DDBJ databases">
        <title>Pervasive Adenine N6-methylation of Active Genes in Fungi.</title>
        <authorList>
            <consortium name="DOE Joint Genome Institute"/>
            <person name="Mondo S.J."/>
            <person name="Dannebaum R.O."/>
            <person name="Kuo R.C."/>
            <person name="Labutti K."/>
            <person name="Haridas S."/>
            <person name="Kuo A."/>
            <person name="Salamov A."/>
            <person name="Ahrendt S.R."/>
            <person name="Lipzen A."/>
            <person name="Sullivan W."/>
            <person name="Andreopoulos W.B."/>
            <person name="Clum A."/>
            <person name="Lindquist E."/>
            <person name="Daum C."/>
            <person name="Ramamoorthy G.K."/>
            <person name="Gryganskyi A."/>
            <person name="Culley D."/>
            <person name="Magnuson J.K."/>
            <person name="James T.Y."/>
            <person name="O'Malley M.A."/>
            <person name="Stajich J.E."/>
            <person name="Spatafora J.W."/>
            <person name="Visel A."/>
            <person name="Grigoriev I.V."/>
        </authorList>
    </citation>
    <scope>NUCLEOTIDE SEQUENCE [LARGE SCALE GENOMIC DNA]</scope>
    <source>
        <strain evidence="4 5">JEL800</strain>
    </source>
</reference>
<feature type="region of interest" description="Disordered" evidence="2">
    <location>
        <begin position="1"/>
        <end position="21"/>
    </location>
</feature>
<organism evidence="4 5">
    <name type="scientific">Rhizoclosmatium globosum</name>
    <dbReference type="NCBI Taxonomy" id="329046"/>
    <lineage>
        <taxon>Eukaryota</taxon>
        <taxon>Fungi</taxon>
        <taxon>Fungi incertae sedis</taxon>
        <taxon>Chytridiomycota</taxon>
        <taxon>Chytridiomycota incertae sedis</taxon>
        <taxon>Chytridiomycetes</taxon>
        <taxon>Chytridiales</taxon>
        <taxon>Chytriomycetaceae</taxon>
        <taxon>Rhizoclosmatium</taxon>
    </lineage>
</organism>
<feature type="domain" description="K Homology" evidence="3">
    <location>
        <begin position="515"/>
        <end position="585"/>
    </location>
</feature>
<dbReference type="PANTHER" id="PTHR38046:SF1">
    <property type="entry name" value="CRYPTIC LOCI REGULATOR 2"/>
    <property type="match status" value="1"/>
</dbReference>
<dbReference type="AlphaFoldDB" id="A0A1Y2CDS0"/>
<keyword evidence="5" id="KW-1185">Reference proteome</keyword>